<protein>
    <recommendedName>
        <fullName evidence="5">DUF1835 domain-containing protein</fullName>
    </recommendedName>
</protein>
<evidence type="ECO:0000259" key="1">
    <source>
        <dbReference type="Pfam" id="PF08874"/>
    </source>
</evidence>
<organism evidence="3 4">
    <name type="scientific">Cytobacillus solani</name>
    <dbReference type="NCBI Taxonomy" id="1637975"/>
    <lineage>
        <taxon>Bacteria</taxon>
        <taxon>Bacillati</taxon>
        <taxon>Bacillota</taxon>
        <taxon>Bacilli</taxon>
        <taxon>Bacillales</taxon>
        <taxon>Bacillaceae</taxon>
        <taxon>Cytobacillus</taxon>
    </lineage>
</organism>
<dbReference type="EMBL" id="LJIX01000006">
    <property type="protein sequence ID" value="KQL18163.1"/>
    <property type="molecule type" value="Genomic_DNA"/>
</dbReference>
<proteinExistence type="predicted"/>
<gene>
    <name evidence="3" type="ORF">AN957_05850</name>
</gene>
<reference evidence="3 4" key="1">
    <citation type="submission" date="2015-09" db="EMBL/GenBank/DDBJ databases">
        <title>Genome sequencing project for genomic taxonomy and phylogenomics of Bacillus-like bacteria.</title>
        <authorList>
            <person name="Liu B."/>
            <person name="Wang J."/>
            <person name="Zhu Y."/>
            <person name="Liu G."/>
            <person name="Chen Q."/>
            <person name="Chen Z."/>
            <person name="Lan J."/>
            <person name="Che J."/>
            <person name="Ge C."/>
            <person name="Shi H."/>
            <person name="Pan Z."/>
            <person name="Liu X."/>
        </authorList>
    </citation>
    <scope>NUCLEOTIDE SEQUENCE [LARGE SCALE GENOMIC DNA]</scope>
    <source>
        <strain evidence="3 4">FJAT-18043</strain>
    </source>
</reference>
<evidence type="ECO:0000259" key="2">
    <source>
        <dbReference type="Pfam" id="PF12395"/>
    </source>
</evidence>
<dbReference type="RefSeq" id="WP_075209090.1">
    <property type="nucleotide sequence ID" value="NZ_LJIX01000006.1"/>
</dbReference>
<dbReference type="AlphaFoldDB" id="A0A0Q3VFD0"/>
<dbReference type="InterPro" id="IPR014973">
    <property type="entry name" value="DUF1835"/>
</dbReference>
<dbReference type="Pfam" id="PF12395">
    <property type="entry name" value="DUF3658"/>
    <property type="match status" value="1"/>
</dbReference>
<evidence type="ECO:0000313" key="4">
    <source>
        <dbReference type="Proteomes" id="UP000050996"/>
    </source>
</evidence>
<name>A0A0Q3VFD0_9BACI</name>
<keyword evidence="4" id="KW-1185">Reference proteome</keyword>
<dbReference type="STRING" id="1637975.AN957_05850"/>
<dbReference type="Pfam" id="PF08874">
    <property type="entry name" value="DUF1835"/>
    <property type="match status" value="1"/>
</dbReference>
<feature type="domain" description="DUF1835" evidence="1">
    <location>
        <begin position="72"/>
        <end position="193"/>
    </location>
</feature>
<dbReference type="PATRIC" id="fig|1637975.4.peg.851"/>
<evidence type="ECO:0000313" key="3">
    <source>
        <dbReference type="EMBL" id="KQL18163.1"/>
    </source>
</evidence>
<sequence>MEIDKLKKAIKELPEEEAKSLLFHVLLRMNLLRETEYSEKEFVSDIENIYDMVFDRSRERAEMSQEGNFQMIHILFGDSPAGSLKYALKEMGVSKEEKVISFWDMFSVGPIWRLHEKAGQEARFGFMQKVMNDENDDFRDYQKKFYETINQIISIPEDVPITIWVAENSHEQTGLRYVLHLLKNKINDIKVINSTKMAAEKFNRPDIEYIAIKTGEIIPEKLQVIYEESKSSASMSKDERKALEDEWIDLAETEETLRVWQNEKIKSVSEDYYDQYMINMAKKLQIERERVKEHEEFMKSARLIGEVIGHLDQYMGDEFFEYRLRKLIEKGVFEMEGNLKAMRYYSVRFPL</sequence>
<comment type="caution">
    <text evidence="3">The sequence shown here is derived from an EMBL/GenBank/DDBJ whole genome shotgun (WGS) entry which is preliminary data.</text>
</comment>
<dbReference type="Proteomes" id="UP000050996">
    <property type="component" value="Unassembled WGS sequence"/>
</dbReference>
<evidence type="ECO:0008006" key="5">
    <source>
        <dbReference type="Google" id="ProtNLM"/>
    </source>
</evidence>
<dbReference type="InterPro" id="IPR022123">
    <property type="entry name" value="DUF3658"/>
</dbReference>
<accession>A0A0Q3VFD0</accession>
<feature type="domain" description="DUF3658" evidence="2">
    <location>
        <begin position="231"/>
        <end position="345"/>
    </location>
</feature>